<dbReference type="InterPro" id="IPR050711">
    <property type="entry name" value="ET-N_metabolism_enzyme"/>
</dbReference>
<comment type="cofactor">
    <cofactor evidence="2">
        <name>[3Fe-4S] cluster</name>
        <dbReference type="ChEBI" id="CHEBI:21137"/>
    </cofactor>
</comment>
<comment type="pathway">
    <text evidence="14">Amino-acid biosynthesis.</text>
</comment>
<keyword evidence="9 17" id="KW-0560">Oxidoreductase</keyword>
<evidence type="ECO:0000259" key="16">
    <source>
        <dbReference type="PROSITE" id="PS51278"/>
    </source>
</evidence>
<dbReference type="CDD" id="cd00982">
    <property type="entry name" value="gltB_C"/>
    <property type="match status" value="1"/>
</dbReference>
<evidence type="ECO:0000313" key="17">
    <source>
        <dbReference type="EMBL" id="MED1204973.1"/>
    </source>
</evidence>
<keyword evidence="13" id="KW-0003">3Fe-4S</keyword>
<evidence type="ECO:0000256" key="7">
    <source>
        <dbReference type="ARBA" id="ARBA00022723"/>
    </source>
</evidence>
<dbReference type="EC" id="1.4.1.13" evidence="17"/>
<feature type="compositionally biased region" description="Basic and acidic residues" evidence="15">
    <location>
        <begin position="904"/>
        <end position="915"/>
    </location>
</feature>
<dbReference type="Pfam" id="PF00310">
    <property type="entry name" value="GATase_2"/>
    <property type="match status" value="1"/>
</dbReference>
<dbReference type="CDD" id="cd00713">
    <property type="entry name" value="GltS"/>
    <property type="match status" value="1"/>
</dbReference>
<gene>
    <name evidence="17" type="primary">gltB</name>
    <name evidence="17" type="ORF">P4T90_18155</name>
</gene>
<dbReference type="InterPro" id="IPR036485">
    <property type="entry name" value="Glu_synth_asu_C_sf"/>
</dbReference>
<dbReference type="InterPro" id="IPR006982">
    <property type="entry name" value="Glu_synth_centr_N"/>
</dbReference>
<evidence type="ECO:0000313" key="18">
    <source>
        <dbReference type="Proteomes" id="UP001341444"/>
    </source>
</evidence>
<dbReference type="NCBIfam" id="NF008730">
    <property type="entry name" value="PRK11750.1"/>
    <property type="match status" value="1"/>
</dbReference>
<feature type="domain" description="Glutamine amidotransferase type-2" evidence="16">
    <location>
        <begin position="23"/>
        <end position="411"/>
    </location>
</feature>
<dbReference type="PROSITE" id="PS51278">
    <property type="entry name" value="GATASE_TYPE_2"/>
    <property type="match status" value="1"/>
</dbReference>
<evidence type="ECO:0000256" key="3">
    <source>
        <dbReference type="ARBA" id="ARBA00009716"/>
    </source>
</evidence>
<evidence type="ECO:0000256" key="2">
    <source>
        <dbReference type="ARBA" id="ARBA00001927"/>
    </source>
</evidence>
<dbReference type="PANTHER" id="PTHR11938:SF133">
    <property type="entry name" value="GLUTAMATE SYNTHASE (NADH)"/>
    <property type="match status" value="1"/>
</dbReference>
<evidence type="ECO:0000256" key="14">
    <source>
        <dbReference type="ARBA" id="ARBA00029440"/>
    </source>
</evidence>
<sequence length="1530" mass="168740">MRLNLQNQHTTGLYRPQYEHDACGIGFYADIKGRPSHEIITTALEMLARLDHRAGKSSDNESSDGAGILLQIPHEFFIKACPFPLPEQGSYAAGMLFMPQDYQLQKDILAAWKKEAGSLGLSFIGERAVPVNPNVIGTAARKAQPQITQVFLEPCSALEETLFQKKLYLLRKKVEKQFPSILYVASLSNQTIVYKGMLSAEQLPLFYPDLGMELFSSSIALIHSRFSTNTFPSWDRAHPNRMLAHNGEINTIKGNENWFNAKTALLAEELTDLPIEEITPIIQPGGSDSAMFDNVLEFITLNGISLARSIMMMVPEPWEQQNDMPPFLKAFYQYHSQLMEPWDGPMALGFTNGKQIGATLDRNGLRPGRYYLTKDDKVIFSSEVGVVDIPDEMILERRSLKPGELLFVDTEQGRILSNEELKTLVSTQEPYSEYSESSVLTLNSKKERLAALPGHQPEQLLYLQRVFGYTYEEVTKSIKPMAEEMKEATGSMGLDTPLAVLSERPQLLYHYFKQGFSQVTNPPIDALREECVISTLTWLGAQSSFLRRSEMDNKRILLEHPFLDTESFFAIQNKQIKAAEIKIAYSAADGETRLRTALEELFTQAEEAIEKGAALLILSDRLNDTLDVPMPALLATSALHHYLIKKGLRTKASLILDSGEPRDPHHMAMLLGYGADAIHPYLAFETLRSLVQEKHLSCSYKEAVQHYLHAVLNGVVKIMSKVGISAIQSYRGAKTFEAIGISSEVTELYFTGTPSQISGIGLNEIAAESLSRYQQALNGFKIADPALETGSELQWRKEGEHHQFNPLIIHTLQRAARTNDKEVYKKFTEMQQTGPFTTIRSLLTLKSSRQPIELEEVESIEVIFKRFKSGAMSYGSLSKEAHEALAIAMNRIGGKSNSGEGGEEDSRYTLDENGDSRRSAIKQVASGRFGVTSHYLTESDEIQIKMAQGAKPGEGGQLPGSKVYPWIAEVRRSTPGVGLISPPPHHDIYSIEDLAQLIHDLKSANPYARISVKLVAKAGVGTIAAGVAKGLADTILISGHDGGTGASPRSSIKHAGVPWELGLAEAHQTLVLNGLRDRVTLEVDGKLMSGRDVLIAACLGAEEYGFATAPLVALGCIMMRACHLDTCPVGVATQNPKLREKFMGSPDHIVNYLTFIAEEIRELLAELGYRSLNELVGQTQLLRIKDEVQSHWKAKHLNLEDLLFKPLLKEGSFYYKAQEQEHQLDTRFDQRNLLPVCEELISSGQKAVFTFPIRNTDRTIGTTLGYSISKAFGAAGLPKDTIELVLKGSAGQSLGAFIPKGLSIILEGDANDYVGKGLSGGTIIIKPGSKWDLSHAHTIIGNTTFFGATSGEAYIRGGAGQRFCVRNSGAYAVVEGVGDHGCEYMTGGRVAVLGPVGKNFAAGMSGGVAYIYTGQEAGDTFDKINREMVSVEDSLTDQDCVELYQMIEKHYHYTSSPIAGEILRNWSTALNQFLKVIPLEYKSMTNMIDILHNRGLSASEAELEAFRLKQSNVVLDPVEEAESLSTELKG</sequence>
<protein>
    <submittedName>
        <fullName evidence="17">Glutamate synthase large subunit</fullName>
        <ecNumber evidence="17">1.4.1.13</ecNumber>
    </submittedName>
</protein>
<comment type="cofactor">
    <cofactor evidence="1">
        <name>FMN</name>
        <dbReference type="ChEBI" id="CHEBI:58210"/>
    </cofactor>
</comment>
<evidence type="ECO:0000256" key="4">
    <source>
        <dbReference type="ARBA" id="ARBA00022605"/>
    </source>
</evidence>
<dbReference type="SUPFAM" id="SSF51395">
    <property type="entry name" value="FMN-linked oxidoreductases"/>
    <property type="match status" value="1"/>
</dbReference>
<organism evidence="17 18">
    <name type="scientific">Heyndrickxia acidicola</name>
    <dbReference type="NCBI Taxonomy" id="209389"/>
    <lineage>
        <taxon>Bacteria</taxon>
        <taxon>Bacillati</taxon>
        <taxon>Bacillota</taxon>
        <taxon>Bacilli</taxon>
        <taxon>Bacillales</taxon>
        <taxon>Bacillaceae</taxon>
        <taxon>Heyndrickxia</taxon>
    </lineage>
</organism>
<comment type="caution">
    <text evidence="17">The sequence shown here is derived from an EMBL/GenBank/DDBJ whole genome shotgun (WGS) entry which is preliminary data.</text>
</comment>
<evidence type="ECO:0000256" key="9">
    <source>
        <dbReference type="ARBA" id="ARBA00023002"/>
    </source>
</evidence>
<keyword evidence="6" id="KW-0288">FMN</keyword>
<dbReference type="Gene3D" id="3.60.20.10">
    <property type="entry name" value="Glutamine Phosphoribosylpyrophosphate, subunit 1, domain 1"/>
    <property type="match status" value="1"/>
</dbReference>
<dbReference type="InterPro" id="IPR013785">
    <property type="entry name" value="Aldolase_TIM"/>
</dbReference>
<evidence type="ECO:0000256" key="1">
    <source>
        <dbReference type="ARBA" id="ARBA00001917"/>
    </source>
</evidence>
<keyword evidence="5" id="KW-0285">Flavoprotein</keyword>
<evidence type="ECO:0000256" key="13">
    <source>
        <dbReference type="ARBA" id="ARBA00023291"/>
    </source>
</evidence>
<dbReference type="RefSeq" id="WP_066266288.1">
    <property type="nucleotide sequence ID" value="NZ_JARMAB010000028.1"/>
</dbReference>
<dbReference type="GO" id="GO:0004355">
    <property type="term" value="F:glutamate synthase (NADPH) activity"/>
    <property type="evidence" value="ECO:0007669"/>
    <property type="project" value="UniProtKB-EC"/>
</dbReference>
<dbReference type="CDD" id="cd02808">
    <property type="entry name" value="GltS_FMN"/>
    <property type="match status" value="1"/>
</dbReference>
<reference evidence="17 18" key="1">
    <citation type="submission" date="2023-03" db="EMBL/GenBank/DDBJ databases">
        <title>Bacillus Genome Sequencing.</title>
        <authorList>
            <person name="Dunlap C."/>
        </authorList>
    </citation>
    <scope>NUCLEOTIDE SEQUENCE [LARGE SCALE GENOMIC DNA]</scope>
    <source>
        <strain evidence="17 18">B-23453</strain>
    </source>
</reference>
<dbReference type="Pfam" id="PF04898">
    <property type="entry name" value="Glu_syn_central"/>
    <property type="match status" value="1"/>
</dbReference>
<keyword evidence="10" id="KW-0408">Iron</keyword>
<dbReference type="Gene3D" id="2.160.20.60">
    <property type="entry name" value="Glutamate synthase, alpha subunit, C-terminal domain"/>
    <property type="match status" value="1"/>
</dbReference>
<evidence type="ECO:0000256" key="8">
    <source>
        <dbReference type="ARBA" id="ARBA00022962"/>
    </source>
</evidence>
<dbReference type="InterPro" id="IPR029055">
    <property type="entry name" value="Ntn_hydrolases_N"/>
</dbReference>
<dbReference type="Gene3D" id="3.20.20.70">
    <property type="entry name" value="Aldolase class I"/>
    <property type="match status" value="2"/>
</dbReference>
<keyword evidence="4" id="KW-0028">Amino-acid biosynthesis</keyword>
<evidence type="ECO:0000256" key="6">
    <source>
        <dbReference type="ARBA" id="ARBA00022643"/>
    </source>
</evidence>
<proteinExistence type="inferred from homology"/>
<evidence type="ECO:0000256" key="15">
    <source>
        <dbReference type="SAM" id="MobiDB-lite"/>
    </source>
</evidence>
<keyword evidence="11" id="KW-0411">Iron-sulfur</keyword>
<dbReference type="Pfam" id="PF01645">
    <property type="entry name" value="Glu_synthase"/>
    <property type="match status" value="1"/>
</dbReference>
<dbReference type="Pfam" id="PF01493">
    <property type="entry name" value="GXGXG"/>
    <property type="match status" value="1"/>
</dbReference>
<dbReference type="InterPro" id="IPR002932">
    <property type="entry name" value="Glu_synthdom"/>
</dbReference>
<evidence type="ECO:0000256" key="12">
    <source>
        <dbReference type="ARBA" id="ARBA00023164"/>
    </source>
</evidence>
<evidence type="ECO:0000256" key="5">
    <source>
        <dbReference type="ARBA" id="ARBA00022630"/>
    </source>
</evidence>
<keyword evidence="18" id="KW-1185">Reference proteome</keyword>
<accession>A0ABU6MMX3</accession>
<dbReference type="Proteomes" id="UP001341444">
    <property type="component" value="Unassembled WGS sequence"/>
</dbReference>
<dbReference type="EMBL" id="JARMAB010000028">
    <property type="protein sequence ID" value="MED1204973.1"/>
    <property type="molecule type" value="Genomic_DNA"/>
</dbReference>
<dbReference type="SUPFAM" id="SSF69336">
    <property type="entry name" value="Alpha subunit of glutamate synthase, C-terminal domain"/>
    <property type="match status" value="1"/>
</dbReference>
<evidence type="ECO:0000256" key="10">
    <source>
        <dbReference type="ARBA" id="ARBA00023004"/>
    </source>
</evidence>
<feature type="region of interest" description="Disordered" evidence="15">
    <location>
        <begin position="892"/>
        <end position="915"/>
    </location>
</feature>
<name>A0ABU6MMX3_9BACI</name>
<keyword evidence="8" id="KW-0315">Glutamine amidotransferase</keyword>
<evidence type="ECO:0000256" key="11">
    <source>
        <dbReference type="ARBA" id="ARBA00023014"/>
    </source>
</evidence>
<dbReference type="PANTHER" id="PTHR11938">
    <property type="entry name" value="FAD NADPH DEHYDROGENASE/OXIDOREDUCTASE"/>
    <property type="match status" value="1"/>
</dbReference>
<dbReference type="SUPFAM" id="SSF56235">
    <property type="entry name" value="N-terminal nucleophile aminohydrolases (Ntn hydrolases)"/>
    <property type="match status" value="1"/>
</dbReference>
<keyword evidence="7" id="KW-0479">Metal-binding</keyword>
<comment type="similarity">
    <text evidence="3">Belongs to the glutamate synthase family.</text>
</comment>
<dbReference type="InterPro" id="IPR017932">
    <property type="entry name" value="GATase_2_dom"/>
</dbReference>
<dbReference type="InterPro" id="IPR002489">
    <property type="entry name" value="Glu_synth_asu_C"/>
</dbReference>
<keyword evidence="12" id="KW-0314">Glutamate biosynthesis</keyword>